<evidence type="ECO:0000313" key="3">
    <source>
        <dbReference type="Proteomes" id="UP000317940"/>
    </source>
</evidence>
<keyword evidence="3" id="KW-1185">Reference proteome</keyword>
<organism evidence="2 3">
    <name type="scientific">Kitasatospora viridis</name>
    <dbReference type="NCBI Taxonomy" id="281105"/>
    <lineage>
        <taxon>Bacteria</taxon>
        <taxon>Bacillati</taxon>
        <taxon>Actinomycetota</taxon>
        <taxon>Actinomycetes</taxon>
        <taxon>Kitasatosporales</taxon>
        <taxon>Streptomycetaceae</taxon>
        <taxon>Kitasatospora</taxon>
    </lineage>
</organism>
<evidence type="ECO:0000259" key="1">
    <source>
        <dbReference type="Pfam" id="PF13471"/>
    </source>
</evidence>
<dbReference type="Pfam" id="PF13471">
    <property type="entry name" value="Transglut_core3"/>
    <property type="match status" value="1"/>
</dbReference>
<gene>
    <name evidence="2" type="ORF">FHX73_15344</name>
</gene>
<accession>A0A561SFZ1</accession>
<dbReference type="EMBL" id="VIWT01000005">
    <property type="protein sequence ID" value="TWF73717.1"/>
    <property type="molecule type" value="Genomic_DNA"/>
</dbReference>
<dbReference type="AlphaFoldDB" id="A0A561SFZ1"/>
<feature type="domain" description="Microcin J25-processing protein McjB C-terminal" evidence="1">
    <location>
        <begin position="4"/>
        <end position="101"/>
    </location>
</feature>
<sequence length="111" mass="12021">MGRVLKLVHSASRTRRGRPATTREAEQAVHAVRSAGWYSPGRTNCLEESAAATLLLNMTGKKVVWRHGIAPDPIRLHAWVETVDGDAVAESASIGLFTPIFSITGVHHGVR</sequence>
<comment type="caution">
    <text evidence="2">The sequence shown here is derived from an EMBL/GenBank/DDBJ whole genome shotgun (WGS) entry which is preliminary data.</text>
</comment>
<dbReference type="InterPro" id="IPR032708">
    <property type="entry name" value="McjB_C"/>
</dbReference>
<reference evidence="2 3" key="1">
    <citation type="submission" date="2019-06" db="EMBL/GenBank/DDBJ databases">
        <title>Sequencing the genomes of 1000 actinobacteria strains.</title>
        <authorList>
            <person name="Klenk H.-P."/>
        </authorList>
    </citation>
    <scope>NUCLEOTIDE SEQUENCE [LARGE SCALE GENOMIC DNA]</scope>
    <source>
        <strain evidence="2 3">DSM 44826</strain>
    </source>
</reference>
<protein>
    <submittedName>
        <fullName evidence="2">Transglutaminase superfamily protein</fullName>
    </submittedName>
</protein>
<name>A0A561SFZ1_9ACTN</name>
<proteinExistence type="predicted"/>
<dbReference type="InterPro" id="IPR053521">
    <property type="entry name" value="McjB-like"/>
</dbReference>
<dbReference type="NCBIfam" id="NF033537">
    <property type="entry name" value="lasso_biosyn_B2"/>
    <property type="match status" value="1"/>
</dbReference>
<dbReference type="Proteomes" id="UP000317940">
    <property type="component" value="Unassembled WGS sequence"/>
</dbReference>
<evidence type="ECO:0000313" key="2">
    <source>
        <dbReference type="EMBL" id="TWF73717.1"/>
    </source>
</evidence>